<proteinExistence type="predicted"/>
<reference evidence="1 2" key="1">
    <citation type="submission" date="2016-10" db="EMBL/GenBank/DDBJ databases">
        <authorList>
            <person name="de Groot N.N."/>
        </authorList>
    </citation>
    <scope>NUCLEOTIDE SEQUENCE [LARGE SCALE GENOMIC DNA]</scope>
    <source>
        <strain evidence="1 2">ATCC 700224</strain>
    </source>
</reference>
<protein>
    <recommendedName>
        <fullName evidence="3">Lipoprotein</fullName>
    </recommendedName>
</protein>
<dbReference type="AlphaFoldDB" id="A0A1G7BT20"/>
<organism evidence="1 2">
    <name type="scientific">Rhodospira trueperi</name>
    <dbReference type="NCBI Taxonomy" id="69960"/>
    <lineage>
        <taxon>Bacteria</taxon>
        <taxon>Pseudomonadati</taxon>
        <taxon>Pseudomonadota</taxon>
        <taxon>Alphaproteobacteria</taxon>
        <taxon>Rhodospirillales</taxon>
        <taxon>Rhodospirillaceae</taxon>
        <taxon>Rhodospira</taxon>
    </lineage>
</organism>
<dbReference type="PROSITE" id="PS51257">
    <property type="entry name" value="PROKAR_LIPOPROTEIN"/>
    <property type="match status" value="1"/>
</dbReference>
<dbReference type="STRING" id="69960.SAMN05421720_105134"/>
<name>A0A1G7BT20_9PROT</name>
<dbReference type="EMBL" id="FNAP01000005">
    <property type="protein sequence ID" value="SDE29345.1"/>
    <property type="molecule type" value="Genomic_DNA"/>
</dbReference>
<dbReference type="OrthoDB" id="7364517at2"/>
<keyword evidence="2" id="KW-1185">Reference proteome</keyword>
<sequence length="103" mass="11225">MRMVSQRGLVIVGLVSGLLAGCADSREDHWTRAGTTPAQSESDSRACKRAADEHAMRRVHQPDRAAPGGGFGVDPMAQVDQAEARRAYRAYYDACMEARGYQP</sequence>
<gene>
    <name evidence="1" type="ORF">SAMN05421720_105134</name>
</gene>
<dbReference type="Proteomes" id="UP000199412">
    <property type="component" value="Unassembled WGS sequence"/>
</dbReference>
<evidence type="ECO:0000313" key="2">
    <source>
        <dbReference type="Proteomes" id="UP000199412"/>
    </source>
</evidence>
<accession>A0A1G7BT20</accession>
<evidence type="ECO:0008006" key="3">
    <source>
        <dbReference type="Google" id="ProtNLM"/>
    </source>
</evidence>
<evidence type="ECO:0000313" key="1">
    <source>
        <dbReference type="EMBL" id="SDE29345.1"/>
    </source>
</evidence>
<dbReference type="RefSeq" id="WP_092785149.1">
    <property type="nucleotide sequence ID" value="NZ_FNAP01000005.1"/>
</dbReference>